<gene>
    <name evidence="9" type="ORF">HAKA00212_LOCUS18574</name>
</gene>
<evidence type="ECO:0000259" key="7">
    <source>
        <dbReference type="Pfam" id="PF00593"/>
    </source>
</evidence>
<keyword evidence="5" id="KW-0472">Membrane</keyword>
<dbReference type="EMBL" id="HBIU01040784">
    <property type="protein sequence ID" value="CAE0639758.1"/>
    <property type="molecule type" value="Transcribed_RNA"/>
</dbReference>
<dbReference type="InterPro" id="IPR039426">
    <property type="entry name" value="TonB-dep_rcpt-like"/>
</dbReference>
<dbReference type="SUPFAM" id="SSF56935">
    <property type="entry name" value="Porins"/>
    <property type="match status" value="1"/>
</dbReference>
<dbReference type="AlphaFoldDB" id="A0A6V1S345"/>
<keyword evidence="2" id="KW-0813">Transport</keyword>
<feature type="domain" description="TonB-dependent receptor plug" evidence="8">
    <location>
        <begin position="65"/>
        <end position="182"/>
    </location>
</feature>
<comment type="subcellular location">
    <subcellularLocation>
        <location evidence="1">Cell outer membrane</location>
        <topology evidence="1">Multi-pass membrane protein</topology>
    </subcellularLocation>
</comment>
<evidence type="ECO:0000256" key="6">
    <source>
        <dbReference type="ARBA" id="ARBA00023237"/>
    </source>
</evidence>
<evidence type="ECO:0008006" key="10">
    <source>
        <dbReference type="Google" id="ProtNLM"/>
    </source>
</evidence>
<evidence type="ECO:0000256" key="5">
    <source>
        <dbReference type="ARBA" id="ARBA00023136"/>
    </source>
</evidence>
<keyword evidence="3" id="KW-0812">Transmembrane</keyword>
<dbReference type="InterPro" id="IPR012910">
    <property type="entry name" value="Plug_dom"/>
</dbReference>
<evidence type="ECO:0000259" key="8">
    <source>
        <dbReference type="Pfam" id="PF07715"/>
    </source>
</evidence>
<accession>A0A6V1S345</accession>
<dbReference type="PANTHER" id="PTHR47234">
    <property type="match status" value="1"/>
</dbReference>
<dbReference type="Pfam" id="PF07715">
    <property type="entry name" value="Plug"/>
    <property type="match status" value="1"/>
</dbReference>
<evidence type="ECO:0000256" key="3">
    <source>
        <dbReference type="ARBA" id="ARBA00022692"/>
    </source>
</evidence>
<name>A0A6V1S345_HETAK</name>
<keyword evidence="4" id="KW-0798">TonB box</keyword>
<dbReference type="InterPro" id="IPR000531">
    <property type="entry name" value="Beta-barrel_TonB"/>
</dbReference>
<dbReference type="Gene3D" id="2.170.130.10">
    <property type="entry name" value="TonB-dependent receptor, plug domain"/>
    <property type="match status" value="1"/>
</dbReference>
<reference evidence="9" key="1">
    <citation type="submission" date="2021-01" db="EMBL/GenBank/DDBJ databases">
        <authorList>
            <person name="Corre E."/>
            <person name="Pelletier E."/>
            <person name="Niang G."/>
            <person name="Scheremetjew M."/>
            <person name="Finn R."/>
            <person name="Kale V."/>
            <person name="Holt S."/>
            <person name="Cochrane G."/>
            <person name="Meng A."/>
            <person name="Brown T."/>
            <person name="Cohen L."/>
        </authorList>
    </citation>
    <scope>NUCLEOTIDE SEQUENCE</scope>
    <source>
        <strain evidence="9">CCMP3107</strain>
    </source>
</reference>
<dbReference type="Pfam" id="PF00593">
    <property type="entry name" value="TonB_dep_Rec_b-barrel"/>
    <property type="match status" value="1"/>
</dbReference>
<dbReference type="InterPro" id="IPR036942">
    <property type="entry name" value="Beta-barrel_TonB_sf"/>
</dbReference>
<evidence type="ECO:0000313" key="9">
    <source>
        <dbReference type="EMBL" id="CAE0639758.1"/>
    </source>
</evidence>
<evidence type="ECO:0000256" key="4">
    <source>
        <dbReference type="ARBA" id="ARBA00023077"/>
    </source>
</evidence>
<dbReference type="PANTHER" id="PTHR47234:SF1">
    <property type="entry name" value="TONB-DEPENDENT RECEPTOR"/>
    <property type="match status" value="1"/>
</dbReference>
<feature type="domain" description="TonB-dependent receptor-like beta-barrel" evidence="7">
    <location>
        <begin position="394"/>
        <end position="878"/>
    </location>
</feature>
<evidence type="ECO:0000256" key="2">
    <source>
        <dbReference type="ARBA" id="ARBA00022448"/>
    </source>
</evidence>
<dbReference type="PROSITE" id="PS52016">
    <property type="entry name" value="TONB_DEPENDENT_REC_3"/>
    <property type="match status" value="1"/>
</dbReference>
<dbReference type="Gene3D" id="2.40.170.20">
    <property type="entry name" value="TonB-dependent receptor, beta-barrel domain"/>
    <property type="match status" value="1"/>
</dbReference>
<sequence length="915" mass="98304">MKSPTLCDRRPASIAHACALTLFLSGSLPYSTAVAQSSTGAALGAGPASLPQVQVTGSRISRAQAEGPAAVTVLKSEDITRLGFKSVGDALASLTENTGFTQGEDFGNTFTPAANAISLRGLGPNHTLTLVNGRRVADYPTAYDGSVNFVNTANIPAALIDRIEVLSGGASAIYGSDAIAGVVNIILKKHVDGTQLNLKLGGTQRGGGENARAQLTGGLESGALQLVYGIELSKRQPIWSRQRDFMADTTLTGAAPAVIFGRKDATSNKYITPEPGACEAAAGLFEGSVKSFKAKSGFYCGSGRGSPTYWTTQTGNQSSNFAGILNYGLNAHTELYAEALLGFTTTENNTRGPSWTSLGGSKGYFVNGSTGKLETWSRRFAPEEIGGAEAFNRKWKDRTHNLVLGVRGDLQGTSWSYDLGFNTSGYKSKLNRPRLLATVDSFFLGSQQGVNADGVPIYKPDPARLFKALTPAEFAGIASSNQSDDRAWTHNFSATANGEVLQLPAGPLRAAVLAEVGSQGFENKADPRLGQGLFYSTTEVANVSGDRTRWALGTELNAPLGREITATLAGRYDSYKFGGRQTGAFTYNAGLEFRPTKELLLRAQHATSFRAPDMNYIFTAESRGYYPSSTDYYRCALAGQPVEKCDYADLQPGFFYVKNGSKDLKSERGKSWTLGLVWSPSSAFDASLDLWKISISDLVTDLSSDKILRDEADCRTGKQDISSPSCVDAIARVRRNPVDAVLRPGEVKEIVVNPINAAVQSTHGFDISARYGLTTANAGDYVFSAKYTQVLSYKYAQFDGDATNNQVGTSKFTDWPNKLITSVNWRYGAFNTTLTGLRNGKIVSADSKGWVSPKWTFNASSSYELSKSSSVTLIVNNLANSIHRDDSGGWPYYPVGYYLPHGRQFWLEFNHVLGG</sequence>
<dbReference type="InterPro" id="IPR037066">
    <property type="entry name" value="Plug_dom_sf"/>
</dbReference>
<protein>
    <recommendedName>
        <fullName evidence="10">TonB-dependent receptor plug domain-containing protein</fullName>
    </recommendedName>
</protein>
<evidence type="ECO:0000256" key="1">
    <source>
        <dbReference type="ARBA" id="ARBA00004571"/>
    </source>
</evidence>
<proteinExistence type="predicted"/>
<keyword evidence="6" id="KW-0998">Cell outer membrane</keyword>
<organism evidence="9">
    <name type="scientific">Heterosigma akashiwo</name>
    <name type="common">Chromophytic alga</name>
    <name type="synonym">Heterosigma carterae</name>
    <dbReference type="NCBI Taxonomy" id="2829"/>
    <lineage>
        <taxon>Eukaryota</taxon>
        <taxon>Sar</taxon>
        <taxon>Stramenopiles</taxon>
        <taxon>Ochrophyta</taxon>
        <taxon>Raphidophyceae</taxon>
        <taxon>Chattonellales</taxon>
        <taxon>Chattonellaceae</taxon>
        <taxon>Heterosigma</taxon>
    </lineage>
</organism>